<dbReference type="AlphaFoldDB" id="G2Y3D9"/>
<organism evidence="1 2">
    <name type="scientific">Botryotinia fuckeliana (strain T4)</name>
    <name type="common">Noble rot fungus</name>
    <name type="synonym">Botrytis cinerea</name>
    <dbReference type="NCBI Taxonomy" id="999810"/>
    <lineage>
        <taxon>Eukaryota</taxon>
        <taxon>Fungi</taxon>
        <taxon>Dikarya</taxon>
        <taxon>Ascomycota</taxon>
        <taxon>Pezizomycotina</taxon>
        <taxon>Leotiomycetes</taxon>
        <taxon>Helotiales</taxon>
        <taxon>Sclerotiniaceae</taxon>
        <taxon>Botrytis</taxon>
    </lineage>
</organism>
<evidence type="ECO:0000313" key="2">
    <source>
        <dbReference type="Proteomes" id="UP000008177"/>
    </source>
</evidence>
<sequence>MLLIISEVVSNRGCRYNRRQESVRPERLSFGVVIIDAEGKRSAFLPVLNASLPKSGLRT</sequence>
<name>G2Y3D9_BOTF4</name>
<dbReference type="InParanoid" id="G2Y3D9"/>
<evidence type="ECO:0000313" key="1">
    <source>
        <dbReference type="EMBL" id="CCD47179.1"/>
    </source>
</evidence>
<dbReference type="HOGENOM" id="CLU_2960466_0_0_1"/>
<dbReference type="Proteomes" id="UP000008177">
    <property type="component" value="Unplaced contigs"/>
</dbReference>
<gene>
    <name evidence="1" type="ORF">BofuT4_P003380.1</name>
</gene>
<proteinExistence type="predicted"/>
<reference evidence="2" key="1">
    <citation type="journal article" date="2011" name="PLoS Genet.">
        <title>Genomic analysis of the necrotrophic fungal pathogens Sclerotinia sclerotiorum and Botrytis cinerea.</title>
        <authorList>
            <person name="Amselem J."/>
            <person name="Cuomo C.A."/>
            <person name="van Kan J.A."/>
            <person name="Viaud M."/>
            <person name="Benito E.P."/>
            <person name="Couloux A."/>
            <person name="Coutinho P.M."/>
            <person name="de Vries R.P."/>
            <person name="Dyer P.S."/>
            <person name="Fillinger S."/>
            <person name="Fournier E."/>
            <person name="Gout L."/>
            <person name="Hahn M."/>
            <person name="Kohn L."/>
            <person name="Lapalu N."/>
            <person name="Plummer K.M."/>
            <person name="Pradier J.M."/>
            <person name="Quevillon E."/>
            <person name="Sharon A."/>
            <person name="Simon A."/>
            <person name="ten Have A."/>
            <person name="Tudzynski B."/>
            <person name="Tudzynski P."/>
            <person name="Wincker P."/>
            <person name="Andrew M."/>
            <person name="Anthouard V."/>
            <person name="Beever R.E."/>
            <person name="Beffa R."/>
            <person name="Benoit I."/>
            <person name="Bouzid O."/>
            <person name="Brault B."/>
            <person name="Chen Z."/>
            <person name="Choquer M."/>
            <person name="Collemare J."/>
            <person name="Cotton P."/>
            <person name="Danchin E.G."/>
            <person name="Da Silva C."/>
            <person name="Gautier A."/>
            <person name="Giraud C."/>
            <person name="Giraud T."/>
            <person name="Gonzalez C."/>
            <person name="Grossetete S."/>
            <person name="Guldener U."/>
            <person name="Henrissat B."/>
            <person name="Howlett B.J."/>
            <person name="Kodira C."/>
            <person name="Kretschmer M."/>
            <person name="Lappartient A."/>
            <person name="Leroch M."/>
            <person name="Levis C."/>
            <person name="Mauceli E."/>
            <person name="Neuveglise C."/>
            <person name="Oeser B."/>
            <person name="Pearson M."/>
            <person name="Poulain J."/>
            <person name="Poussereau N."/>
            <person name="Quesneville H."/>
            <person name="Rascle C."/>
            <person name="Schumacher J."/>
            <person name="Segurens B."/>
            <person name="Sexton A."/>
            <person name="Silva E."/>
            <person name="Sirven C."/>
            <person name="Soanes D.M."/>
            <person name="Talbot N.J."/>
            <person name="Templeton M."/>
            <person name="Yandava C."/>
            <person name="Yarden O."/>
            <person name="Zeng Q."/>
            <person name="Rollins J.A."/>
            <person name="Lebrun M.H."/>
            <person name="Dickman M."/>
        </authorList>
    </citation>
    <scope>NUCLEOTIDE SEQUENCE [LARGE SCALE GENOMIC DNA]</scope>
    <source>
        <strain evidence="2">T4</strain>
    </source>
</reference>
<dbReference type="EMBL" id="FQ790286">
    <property type="protein sequence ID" value="CCD47179.1"/>
    <property type="molecule type" value="Genomic_DNA"/>
</dbReference>
<protein>
    <submittedName>
        <fullName evidence="1">Uncharacterized protein</fullName>
    </submittedName>
</protein>
<accession>G2Y3D9</accession>
<dbReference type="OrthoDB" id="10425085at2759"/>